<dbReference type="Pfam" id="PF08589">
    <property type="entry name" value="ATG43"/>
    <property type="match status" value="1"/>
</dbReference>
<dbReference type="RefSeq" id="XP_069211209.1">
    <property type="nucleotide sequence ID" value="XM_069350823.1"/>
</dbReference>
<gene>
    <name evidence="2" type="ORF">Q8F55_002216</name>
</gene>
<dbReference type="InterPro" id="IPR013898">
    <property type="entry name" value="Atg43"/>
</dbReference>
<dbReference type="PANTHER" id="PTHR38699">
    <property type="entry name" value="CHROMOSOME 1, WHOLE GENOME SHOTGUN SEQUENCE"/>
    <property type="match status" value="1"/>
</dbReference>
<feature type="compositionally biased region" description="Basic and acidic residues" evidence="1">
    <location>
        <begin position="10"/>
        <end position="25"/>
    </location>
</feature>
<dbReference type="PANTHER" id="PTHR38699:SF1">
    <property type="entry name" value="MITOPHAGY RECEPTOR ATG43"/>
    <property type="match status" value="1"/>
</dbReference>
<accession>A0ABR3Q960</accession>
<dbReference type="GeneID" id="95983259"/>
<feature type="region of interest" description="Disordered" evidence="1">
    <location>
        <begin position="1"/>
        <end position="25"/>
    </location>
</feature>
<evidence type="ECO:0000313" key="2">
    <source>
        <dbReference type="EMBL" id="KAL1411265.1"/>
    </source>
</evidence>
<dbReference type="Proteomes" id="UP001565368">
    <property type="component" value="Unassembled WGS sequence"/>
</dbReference>
<protein>
    <submittedName>
        <fullName evidence="2">Uncharacterized protein</fullName>
    </submittedName>
</protein>
<proteinExistence type="predicted"/>
<dbReference type="EMBL" id="JBBXJM010000002">
    <property type="protein sequence ID" value="KAL1411265.1"/>
    <property type="molecule type" value="Genomic_DNA"/>
</dbReference>
<reference evidence="2 3" key="1">
    <citation type="submission" date="2023-08" db="EMBL/GenBank/DDBJ databases">
        <title>Annotated Genome Sequence of Vanrija albida AlHP1.</title>
        <authorList>
            <person name="Herzog R."/>
        </authorList>
    </citation>
    <scope>NUCLEOTIDE SEQUENCE [LARGE SCALE GENOMIC DNA]</scope>
    <source>
        <strain evidence="2 3">AlHP1</strain>
    </source>
</reference>
<name>A0ABR3Q960_9TREE</name>
<comment type="caution">
    <text evidence="2">The sequence shown here is derived from an EMBL/GenBank/DDBJ whole genome shotgun (WGS) entry which is preliminary data.</text>
</comment>
<organism evidence="2 3">
    <name type="scientific">Vanrija albida</name>
    <dbReference type="NCBI Taxonomy" id="181172"/>
    <lineage>
        <taxon>Eukaryota</taxon>
        <taxon>Fungi</taxon>
        <taxon>Dikarya</taxon>
        <taxon>Basidiomycota</taxon>
        <taxon>Agaricomycotina</taxon>
        <taxon>Tremellomycetes</taxon>
        <taxon>Trichosporonales</taxon>
        <taxon>Trichosporonaceae</taxon>
        <taxon>Vanrija</taxon>
    </lineage>
</organism>
<evidence type="ECO:0000256" key="1">
    <source>
        <dbReference type="SAM" id="MobiDB-lite"/>
    </source>
</evidence>
<keyword evidence="3" id="KW-1185">Reference proteome</keyword>
<evidence type="ECO:0000313" key="3">
    <source>
        <dbReference type="Proteomes" id="UP001565368"/>
    </source>
</evidence>
<sequence>MSSAAFPDLDDARAHHQAKRREAVRQRVRASLPPLPELRFEQAYLRSLLPSLAPASKADASASQAIVRGHGVDVRWGQVAWITVKDQVVSPFLQGVFWGLLGIVAGGAGQGLRAALGWPQKKAAAA</sequence>